<dbReference type="EMBL" id="BAFN01000001">
    <property type="protein sequence ID" value="GAN34239.1"/>
    <property type="molecule type" value="Genomic_DNA"/>
</dbReference>
<keyword evidence="2" id="KW-1185">Reference proteome</keyword>
<dbReference type="Proteomes" id="UP000032309">
    <property type="component" value="Unassembled WGS sequence"/>
</dbReference>
<comment type="caution">
    <text evidence="1">The sequence shown here is derived from an EMBL/GenBank/DDBJ whole genome shotgun (WGS) entry which is preliminary data.</text>
</comment>
<dbReference type="RefSeq" id="WP_157842528.1">
    <property type="nucleotide sequence ID" value="NZ_BAFN01000001.1"/>
</dbReference>
<accession>A0ABQ0JZQ4</accession>
<evidence type="ECO:0000313" key="2">
    <source>
        <dbReference type="Proteomes" id="UP000032309"/>
    </source>
</evidence>
<name>A0ABQ0JZQ4_9BACT</name>
<protein>
    <submittedName>
        <fullName evidence="1">Uncharacterized protein</fullName>
    </submittedName>
</protein>
<sequence>MKPTTFNEIKQAINSMLEFISTNALLKNEKLADGYFKIKSKRLKKKFVA</sequence>
<gene>
    <name evidence="1" type="ORF">BROSI_A2775</name>
</gene>
<evidence type="ECO:0000313" key="1">
    <source>
        <dbReference type="EMBL" id="GAN34239.1"/>
    </source>
</evidence>
<reference evidence="2" key="1">
    <citation type="journal article" date="2015" name="Genome Announc.">
        <title>Draft Genome Sequence of an Anaerobic Ammonium-Oxidizing Bacterium, "Candidatus Brocadia sinica".</title>
        <authorList>
            <person name="Oshiki M."/>
            <person name="Shinyako-Hata K."/>
            <person name="Satoh H."/>
            <person name="Okabe S."/>
        </authorList>
    </citation>
    <scope>NUCLEOTIDE SEQUENCE [LARGE SCALE GENOMIC DNA]</scope>
    <source>
        <strain evidence="2">JPN1</strain>
    </source>
</reference>
<organism evidence="1 2">
    <name type="scientific">Candidatus Brocadia sinica JPN1</name>
    <dbReference type="NCBI Taxonomy" id="1197129"/>
    <lineage>
        <taxon>Bacteria</taxon>
        <taxon>Pseudomonadati</taxon>
        <taxon>Planctomycetota</taxon>
        <taxon>Candidatus Brocadiia</taxon>
        <taxon>Candidatus Brocadiales</taxon>
        <taxon>Candidatus Brocadiaceae</taxon>
        <taxon>Candidatus Brocadia</taxon>
    </lineage>
</organism>
<proteinExistence type="predicted"/>